<feature type="coiled-coil region" evidence="1">
    <location>
        <begin position="36"/>
        <end position="70"/>
    </location>
</feature>
<reference evidence="2 3" key="1">
    <citation type="submission" date="2020-07" db="EMBL/GenBank/DDBJ databases">
        <title>MOT database genomes.</title>
        <authorList>
            <person name="Joseph S."/>
            <person name="Aduse-Opoku J."/>
            <person name="Hashim A."/>
            <person name="Wade W."/>
            <person name="Curtis M."/>
        </authorList>
    </citation>
    <scope>NUCLEOTIDE SEQUENCE [LARGE SCALE GENOMIC DNA]</scope>
    <source>
        <strain evidence="2 3">STR</strain>
    </source>
</reference>
<gene>
    <name evidence="2" type="ORF">HZY94_05760</name>
</gene>
<protein>
    <submittedName>
        <fullName evidence="2">Uncharacterized protein</fullName>
    </submittedName>
</protein>
<evidence type="ECO:0000313" key="3">
    <source>
        <dbReference type="Proteomes" id="UP000589521"/>
    </source>
</evidence>
<dbReference type="AlphaFoldDB" id="A0A7Z0M6E8"/>
<accession>A0A7Z0M6E8</accession>
<comment type="caution">
    <text evidence="2">The sequence shown here is derived from an EMBL/GenBank/DDBJ whole genome shotgun (WGS) entry which is preliminary data.</text>
</comment>
<dbReference type="EMBL" id="JACBXX010000128">
    <property type="protein sequence ID" value="NYS96682.1"/>
    <property type="molecule type" value="Genomic_DNA"/>
</dbReference>
<name>A0A7Z0M6E8_9STRE</name>
<sequence length="227" mass="25844">MRKPIKLEIILRSIIVVLLTALLVLVPLTVSVSKSLISTNLELESTRKLKEKKEEETRKLGQELAREQEKLVQDFLGFPLSELKQDEQIVTDYLNTIFSWKNGQEYDEQRQILEAGAAKGSEELLKVIMPPNYRVPVPKELVGKIKDNDIDINGLKSKLVQTRSERLSWSKSAAAEVTYVAMITYQVYVNEADLSGDYRTTRDMVFTLTVSGDSDRKVTEVQYGFVQ</sequence>
<dbReference type="Proteomes" id="UP000589521">
    <property type="component" value="Unassembled WGS sequence"/>
</dbReference>
<dbReference type="RefSeq" id="WP_179925394.1">
    <property type="nucleotide sequence ID" value="NZ_JACBXX010000128.1"/>
</dbReference>
<keyword evidence="1" id="KW-0175">Coiled coil</keyword>
<evidence type="ECO:0000313" key="2">
    <source>
        <dbReference type="EMBL" id="NYS96682.1"/>
    </source>
</evidence>
<proteinExistence type="predicted"/>
<organism evidence="2 3">
    <name type="scientific">Streptococcus danieliae</name>
    <dbReference type="NCBI Taxonomy" id="747656"/>
    <lineage>
        <taxon>Bacteria</taxon>
        <taxon>Bacillati</taxon>
        <taxon>Bacillota</taxon>
        <taxon>Bacilli</taxon>
        <taxon>Lactobacillales</taxon>
        <taxon>Streptococcaceae</taxon>
        <taxon>Streptococcus</taxon>
    </lineage>
</organism>
<evidence type="ECO:0000256" key="1">
    <source>
        <dbReference type="SAM" id="Coils"/>
    </source>
</evidence>